<comment type="caution">
    <text evidence="2">The sequence shown here is derived from an EMBL/GenBank/DDBJ whole genome shotgun (WGS) entry which is preliminary data.</text>
</comment>
<dbReference type="Proteomes" id="UP001188597">
    <property type="component" value="Unassembled WGS sequence"/>
</dbReference>
<accession>A0AA89B025</accession>
<keyword evidence="3" id="KW-1185">Reference proteome</keyword>
<feature type="compositionally biased region" description="Basic residues" evidence="1">
    <location>
        <begin position="89"/>
        <end position="111"/>
    </location>
</feature>
<evidence type="ECO:0000256" key="1">
    <source>
        <dbReference type="SAM" id="MobiDB-lite"/>
    </source>
</evidence>
<proteinExistence type="predicted"/>
<reference evidence="2" key="1">
    <citation type="submission" date="2022-12" db="EMBL/GenBank/DDBJ databases">
        <title>Draft genome assemblies for two species of Escallonia (Escalloniales).</title>
        <authorList>
            <person name="Chanderbali A."/>
            <person name="Dervinis C."/>
            <person name="Anghel I."/>
            <person name="Soltis D."/>
            <person name="Soltis P."/>
            <person name="Zapata F."/>
        </authorList>
    </citation>
    <scope>NUCLEOTIDE SEQUENCE</scope>
    <source>
        <strain evidence="2">UCBG64.0493</strain>
        <tissue evidence="2">Leaf</tissue>
    </source>
</reference>
<dbReference type="AlphaFoldDB" id="A0AA89B025"/>
<feature type="region of interest" description="Disordered" evidence="1">
    <location>
        <begin position="69"/>
        <end position="111"/>
    </location>
</feature>
<evidence type="ECO:0000313" key="2">
    <source>
        <dbReference type="EMBL" id="KAK3021358.1"/>
    </source>
</evidence>
<sequence>MEPKPSFTAIFLLFLLLLAVPCFSTGLLPLVLILFYANIHVNLKLHLTGTSDLDSEIYDIDYRGPETHSYLPPPNLYDRKHGVHQERSMKHRRSKGLRAGHAGKRGKKHHG</sequence>
<gene>
    <name evidence="2" type="ORF">RJ639_045991</name>
</gene>
<evidence type="ECO:0000313" key="3">
    <source>
        <dbReference type="Proteomes" id="UP001188597"/>
    </source>
</evidence>
<protein>
    <submittedName>
        <fullName evidence="2">Uncharacterized protein</fullName>
    </submittedName>
</protein>
<feature type="compositionally biased region" description="Basic and acidic residues" evidence="1">
    <location>
        <begin position="77"/>
        <end position="88"/>
    </location>
</feature>
<dbReference type="EMBL" id="JAVXUP010000764">
    <property type="protein sequence ID" value="KAK3021358.1"/>
    <property type="molecule type" value="Genomic_DNA"/>
</dbReference>
<name>A0AA89B025_9ASTE</name>
<organism evidence="2 3">
    <name type="scientific">Escallonia herrerae</name>
    <dbReference type="NCBI Taxonomy" id="1293975"/>
    <lineage>
        <taxon>Eukaryota</taxon>
        <taxon>Viridiplantae</taxon>
        <taxon>Streptophyta</taxon>
        <taxon>Embryophyta</taxon>
        <taxon>Tracheophyta</taxon>
        <taxon>Spermatophyta</taxon>
        <taxon>Magnoliopsida</taxon>
        <taxon>eudicotyledons</taxon>
        <taxon>Gunneridae</taxon>
        <taxon>Pentapetalae</taxon>
        <taxon>asterids</taxon>
        <taxon>campanulids</taxon>
        <taxon>Escalloniales</taxon>
        <taxon>Escalloniaceae</taxon>
        <taxon>Escallonia</taxon>
    </lineage>
</organism>